<comment type="caution">
    <text evidence="2">The sequence shown here is derived from an EMBL/GenBank/DDBJ whole genome shotgun (WGS) entry which is preliminary data.</text>
</comment>
<dbReference type="PANTHER" id="PTHR14614">
    <property type="entry name" value="HEPATOCELLULAR CARCINOMA-ASSOCIATED ANTIGEN"/>
    <property type="match status" value="1"/>
</dbReference>
<dbReference type="GO" id="GO:0032259">
    <property type="term" value="P:methylation"/>
    <property type="evidence" value="ECO:0007669"/>
    <property type="project" value="UniProtKB-KW"/>
</dbReference>
<feature type="non-terminal residue" evidence="2">
    <location>
        <position position="585"/>
    </location>
</feature>
<keyword evidence="1" id="KW-0472">Membrane</keyword>
<feature type="transmembrane region" description="Helical" evidence="1">
    <location>
        <begin position="470"/>
        <end position="492"/>
    </location>
</feature>
<keyword evidence="1" id="KW-0812">Transmembrane</keyword>
<keyword evidence="1" id="KW-1133">Transmembrane helix</keyword>
<dbReference type="Gene3D" id="3.40.50.150">
    <property type="entry name" value="Vaccinia Virus protein VP39"/>
    <property type="match status" value="1"/>
</dbReference>
<keyword evidence="2" id="KW-0489">Methyltransferase</keyword>
<proteinExistence type="predicted"/>
<dbReference type="AlphaFoldDB" id="A0A367IVW6"/>
<dbReference type="InterPro" id="IPR029063">
    <property type="entry name" value="SAM-dependent_MTases_sf"/>
</dbReference>
<evidence type="ECO:0000256" key="1">
    <source>
        <dbReference type="SAM" id="Phobius"/>
    </source>
</evidence>
<dbReference type="OrthoDB" id="407325at2759"/>
<sequence>MDSITDQEFCAKLEKHFSLYRINLRSPLASKIAPHHWYRIDLLLVNELGLFRRADIEPDGQVEIACDLYTPSSESITPFKDDADWQLIIRPACVFSEGQLSTHPLPVPGFVGSGKGTFEFCIQPKHDINQDQTYSRFLHIRPKHLVEFPKLGRVDNKSLESILPLVVGPIQIMPQLKPENKTSLPLELWQHQDQSSMVYEGYRVFPTSVDPPVNIAIHEMWDTGIPGKIWDSALVMLDFIKKMLDLHPQYIHQKHTLDLSAGTGLLGLYVASMILSPTKSTLQQGSITITELDEAVDLIDKNVVINQFLDNHKQVKLQTRNLLWGNQEQAKECGKADLIIASDVLYEAQFFHDLVKTFVDLSTQNTRIYIGYKRRGLTEQEEDYFWSLCQEHFDITLLKYEGNDTDDALIDSIIYIKMFYAKGHSFVLSFSKPSNSIPKEEEQEEKNIGIKEHTTSSFVYHHFEGNTDTLVAFILFAFSIAIMVYLYTILLIPTVMTATIAHWENRTIPSTGIQVPVDIGCPLLKPRTTPPQSVHDLRPDDIRIVAGLGDSVMAAFAAKGVQQTFFNIENLYENRGISFAMGGVC</sequence>
<evidence type="ECO:0000313" key="3">
    <source>
        <dbReference type="Proteomes" id="UP000253551"/>
    </source>
</evidence>
<accession>A0A367IVW6</accession>
<organism evidence="2 3">
    <name type="scientific">Rhizopus stolonifer</name>
    <name type="common">Rhizopus nigricans</name>
    <dbReference type="NCBI Taxonomy" id="4846"/>
    <lineage>
        <taxon>Eukaryota</taxon>
        <taxon>Fungi</taxon>
        <taxon>Fungi incertae sedis</taxon>
        <taxon>Mucoromycota</taxon>
        <taxon>Mucoromycotina</taxon>
        <taxon>Mucoromycetes</taxon>
        <taxon>Mucorales</taxon>
        <taxon>Mucorineae</taxon>
        <taxon>Rhizopodaceae</taxon>
        <taxon>Rhizopus</taxon>
    </lineage>
</organism>
<reference evidence="2 3" key="1">
    <citation type="journal article" date="2018" name="G3 (Bethesda)">
        <title>Phylogenetic and Phylogenomic Definition of Rhizopus Species.</title>
        <authorList>
            <person name="Gryganskyi A.P."/>
            <person name="Golan J."/>
            <person name="Dolatabadi S."/>
            <person name="Mondo S."/>
            <person name="Robb S."/>
            <person name="Idnurm A."/>
            <person name="Muszewska A."/>
            <person name="Steczkiewicz K."/>
            <person name="Masonjones S."/>
            <person name="Liao H.L."/>
            <person name="Gajdeczka M.T."/>
            <person name="Anike F."/>
            <person name="Vuek A."/>
            <person name="Anishchenko I.M."/>
            <person name="Voigt K."/>
            <person name="de Hoog G.S."/>
            <person name="Smith M.E."/>
            <person name="Heitman J."/>
            <person name="Vilgalys R."/>
            <person name="Stajich J.E."/>
        </authorList>
    </citation>
    <scope>NUCLEOTIDE SEQUENCE [LARGE SCALE GENOMIC DNA]</scope>
    <source>
        <strain evidence="2 3">LSU 92-RS-03</strain>
    </source>
</reference>
<name>A0A367IVW6_RHIST</name>
<dbReference type="InterPro" id="IPR019410">
    <property type="entry name" value="Methyltransf_16"/>
</dbReference>
<keyword evidence="3" id="KW-1185">Reference proteome</keyword>
<dbReference type="STRING" id="4846.A0A367IVW6"/>
<dbReference type="EMBL" id="PJQM01005340">
    <property type="protein sequence ID" value="RCH81843.1"/>
    <property type="molecule type" value="Genomic_DNA"/>
</dbReference>
<dbReference type="Pfam" id="PF10294">
    <property type="entry name" value="Methyltransf_16"/>
    <property type="match status" value="1"/>
</dbReference>
<gene>
    <name evidence="2" type="primary">METTL21A</name>
    <name evidence="2" type="ORF">CU098_001239</name>
</gene>
<dbReference type="Proteomes" id="UP000253551">
    <property type="component" value="Unassembled WGS sequence"/>
</dbReference>
<dbReference type="SUPFAM" id="SSF53335">
    <property type="entry name" value="S-adenosyl-L-methionine-dependent methyltransferases"/>
    <property type="match status" value="1"/>
</dbReference>
<keyword evidence="2" id="KW-0808">Transferase</keyword>
<protein>
    <submittedName>
        <fullName evidence="2">Methyltransferase-like protein 21A</fullName>
    </submittedName>
</protein>
<dbReference type="GO" id="GO:0008168">
    <property type="term" value="F:methyltransferase activity"/>
    <property type="evidence" value="ECO:0007669"/>
    <property type="project" value="UniProtKB-KW"/>
</dbReference>
<evidence type="ECO:0000313" key="2">
    <source>
        <dbReference type="EMBL" id="RCH81843.1"/>
    </source>
</evidence>